<keyword evidence="4" id="KW-1185">Reference proteome</keyword>
<dbReference type="SUPFAM" id="SSF53098">
    <property type="entry name" value="Ribonuclease H-like"/>
    <property type="match status" value="1"/>
</dbReference>
<accession>A0A814KRD6</accession>
<dbReference type="InterPro" id="IPR012337">
    <property type="entry name" value="RNaseH-like_sf"/>
</dbReference>
<dbReference type="GO" id="GO:0046983">
    <property type="term" value="F:protein dimerization activity"/>
    <property type="evidence" value="ECO:0007669"/>
    <property type="project" value="InterPro"/>
</dbReference>
<dbReference type="Pfam" id="PF05699">
    <property type="entry name" value="Dimer_Tnp_hAT"/>
    <property type="match status" value="1"/>
</dbReference>
<reference evidence="3" key="1">
    <citation type="submission" date="2021-02" db="EMBL/GenBank/DDBJ databases">
        <authorList>
            <person name="Nowell W R."/>
        </authorList>
    </citation>
    <scope>NUCLEOTIDE SEQUENCE</scope>
</reference>
<sequence>MSHCETLGDDNSKDSNQSSDDDDLLDYAAATIAELSPAVKQALDVVTHCKSLVKSVSIDNYNCELKDGKFGGNTSSIIGLVRRNDQSHRLHAINMDIVEKLIQFLGSWHEVLCELQTDCHRECRASMTSIDTSVDVNSVEDCLDTYIDINYEPRVKRTKLLMTSLMDKNVSGRNRSSDKVDQYIKLTLDCKSCYTNPLMFWKQSKYHLAFPNLARLAKYYFSIPCSSASPERQFSAAGYIVNQRRFYFRSFNCE</sequence>
<evidence type="ECO:0000256" key="1">
    <source>
        <dbReference type="SAM" id="MobiDB-lite"/>
    </source>
</evidence>
<protein>
    <recommendedName>
        <fullName evidence="2">HAT C-terminal dimerisation domain-containing protein</fullName>
    </recommendedName>
</protein>
<organism evidence="3 4">
    <name type="scientific">Adineta ricciae</name>
    <name type="common">Rotifer</name>
    <dbReference type="NCBI Taxonomy" id="249248"/>
    <lineage>
        <taxon>Eukaryota</taxon>
        <taxon>Metazoa</taxon>
        <taxon>Spiralia</taxon>
        <taxon>Gnathifera</taxon>
        <taxon>Rotifera</taxon>
        <taxon>Eurotatoria</taxon>
        <taxon>Bdelloidea</taxon>
        <taxon>Adinetida</taxon>
        <taxon>Adinetidae</taxon>
        <taxon>Adineta</taxon>
    </lineage>
</organism>
<dbReference type="AlphaFoldDB" id="A0A814KRD6"/>
<evidence type="ECO:0000259" key="2">
    <source>
        <dbReference type="Pfam" id="PF05699"/>
    </source>
</evidence>
<feature type="region of interest" description="Disordered" evidence="1">
    <location>
        <begin position="1"/>
        <end position="20"/>
    </location>
</feature>
<dbReference type="Proteomes" id="UP000663828">
    <property type="component" value="Unassembled WGS sequence"/>
</dbReference>
<gene>
    <name evidence="3" type="ORF">XAT740_LOCUS15941</name>
</gene>
<proteinExistence type="predicted"/>
<evidence type="ECO:0000313" key="3">
    <source>
        <dbReference type="EMBL" id="CAF1054323.1"/>
    </source>
</evidence>
<dbReference type="InterPro" id="IPR008906">
    <property type="entry name" value="HATC_C_dom"/>
</dbReference>
<feature type="domain" description="HAT C-terminal dimerisation" evidence="2">
    <location>
        <begin position="195"/>
        <end position="245"/>
    </location>
</feature>
<dbReference type="EMBL" id="CAJNOR010001002">
    <property type="protein sequence ID" value="CAF1054323.1"/>
    <property type="molecule type" value="Genomic_DNA"/>
</dbReference>
<evidence type="ECO:0000313" key="4">
    <source>
        <dbReference type="Proteomes" id="UP000663828"/>
    </source>
</evidence>
<name>A0A814KRD6_ADIRI</name>
<comment type="caution">
    <text evidence="3">The sequence shown here is derived from an EMBL/GenBank/DDBJ whole genome shotgun (WGS) entry which is preliminary data.</text>
</comment>